<dbReference type="OrthoDB" id="2548253at2759"/>
<dbReference type="HOGENOM" id="CLU_022262_0_0_1"/>
<dbReference type="AlphaFoldDB" id="A0A067S7T0"/>
<sequence>MTAKSAEAFGISDSEPLRLNPGPPPRRRSTVTCKCIFWSLFVVCAAGGGYLGGVAGYAGYRHLREPHRALYQDLTVPYRPQDVVRPLVDRNQTFDIVATVWLRTEREPVAAAVASTNEKIARENDGESVVEEEGNVVVGEEDLVKLGEVGKAVEEDDSQLFERAIFSETIFHGIRLKDKKVQASLKLRVPTDIFKKRELNTYDLRASFVLIPTPPSTLNQVANYSTWLPDAVKFPPSRSWPEGYTRTLAEEVVDAYGTFTPLLTFQNIKSRCESSSNSTTGTSLPSLGDDYDEDEEEDAPTTNPAVLGSSKNRFSSQGKPVLEAHPYIITRSFLRVVDMTELYNRKAYDKAHKQLKMTSCGDVGALKILAVKTGKPDWRSCVRSFRTHGNQEVKIKLMKKNEETGKDVAEWVYAPYLSVTETGAGPLDLVPIPVNREECRNQSSTENQSTQVPDEDFVNITWNVSFIGRTPEKLVLADFVSTKLEFNMTDTERNRLLTHSNLETSYGLFGHSFRDDYHPRRIMVLTIIGMLFFLAEKVLEFHYWYSRASTVGIAVTGTAFISGGLLLDYVFETVSDGAEGDYSIGQWIWGFLFNALFQITTLLMLKAVTRAEFHWWKSWVPFVRFAPASHSERASQRLESQISRSFLISIFLTIAALSSIIDSQKFYIINPRGIPYSQKTSLSAAVIALQSLTVVPAMTLGRIIQVIMNSRSRRFAGTYKPCTVLSLVGFFFTTASMAPSIIGEPTDSHGLGVFALTEAVFMAALAFQAFKYPAVSQVDEDEDTR</sequence>
<feature type="transmembrane region" description="Helical" evidence="2">
    <location>
        <begin position="522"/>
        <end position="539"/>
    </location>
</feature>
<organism evidence="3 4">
    <name type="scientific">Galerina marginata (strain CBS 339.88)</name>
    <dbReference type="NCBI Taxonomy" id="685588"/>
    <lineage>
        <taxon>Eukaryota</taxon>
        <taxon>Fungi</taxon>
        <taxon>Dikarya</taxon>
        <taxon>Basidiomycota</taxon>
        <taxon>Agaricomycotina</taxon>
        <taxon>Agaricomycetes</taxon>
        <taxon>Agaricomycetidae</taxon>
        <taxon>Agaricales</taxon>
        <taxon>Agaricineae</taxon>
        <taxon>Strophariaceae</taxon>
        <taxon>Galerina</taxon>
    </lineage>
</organism>
<reference evidence="4" key="1">
    <citation type="journal article" date="2014" name="Proc. Natl. Acad. Sci. U.S.A.">
        <title>Extensive sampling of basidiomycete genomes demonstrates inadequacy of the white-rot/brown-rot paradigm for wood decay fungi.</title>
        <authorList>
            <person name="Riley R."/>
            <person name="Salamov A.A."/>
            <person name="Brown D.W."/>
            <person name="Nagy L.G."/>
            <person name="Floudas D."/>
            <person name="Held B.W."/>
            <person name="Levasseur A."/>
            <person name="Lombard V."/>
            <person name="Morin E."/>
            <person name="Otillar R."/>
            <person name="Lindquist E.A."/>
            <person name="Sun H."/>
            <person name="LaButti K.M."/>
            <person name="Schmutz J."/>
            <person name="Jabbour D."/>
            <person name="Luo H."/>
            <person name="Baker S.E."/>
            <person name="Pisabarro A.G."/>
            <person name="Walton J.D."/>
            <person name="Blanchette R.A."/>
            <person name="Henrissat B."/>
            <person name="Martin F."/>
            <person name="Cullen D."/>
            <person name="Hibbett D.S."/>
            <person name="Grigoriev I.V."/>
        </authorList>
    </citation>
    <scope>NUCLEOTIDE SEQUENCE [LARGE SCALE GENOMIC DNA]</scope>
    <source>
        <strain evidence="4">CBS 339.88</strain>
    </source>
</reference>
<feature type="region of interest" description="Disordered" evidence="1">
    <location>
        <begin position="1"/>
        <end position="25"/>
    </location>
</feature>
<keyword evidence="4" id="KW-1185">Reference proteome</keyword>
<feature type="compositionally biased region" description="Polar residues" evidence="1">
    <location>
        <begin position="300"/>
        <end position="313"/>
    </location>
</feature>
<feature type="transmembrane region" description="Helical" evidence="2">
    <location>
        <begin position="587"/>
        <end position="608"/>
    </location>
</feature>
<feature type="transmembrane region" description="Helical" evidence="2">
    <location>
        <begin position="748"/>
        <end position="767"/>
    </location>
</feature>
<keyword evidence="2" id="KW-1133">Transmembrane helix</keyword>
<feature type="compositionally biased region" description="Polar residues" evidence="1">
    <location>
        <begin position="272"/>
        <end position="285"/>
    </location>
</feature>
<keyword evidence="2" id="KW-0812">Transmembrane</keyword>
<evidence type="ECO:0000313" key="4">
    <source>
        <dbReference type="Proteomes" id="UP000027222"/>
    </source>
</evidence>
<feature type="transmembrane region" description="Helical" evidence="2">
    <location>
        <begin position="722"/>
        <end position="742"/>
    </location>
</feature>
<feature type="transmembrane region" description="Helical" evidence="2">
    <location>
        <begin position="35"/>
        <end position="60"/>
    </location>
</feature>
<accession>A0A067S7T0</accession>
<dbReference type="EMBL" id="KL142419">
    <property type="protein sequence ID" value="KDR66891.1"/>
    <property type="molecule type" value="Genomic_DNA"/>
</dbReference>
<feature type="transmembrane region" description="Helical" evidence="2">
    <location>
        <begin position="551"/>
        <end position="567"/>
    </location>
</feature>
<proteinExistence type="predicted"/>
<protein>
    <submittedName>
        <fullName evidence="3">Uncharacterized protein</fullName>
    </submittedName>
</protein>
<name>A0A067S7T0_GALM3</name>
<keyword evidence="2" id="KW-0472">Membrane</keyword>
<feature type="region of interest" description="Disordered" evidence="1">
    <location>
        <begin position="272"/>
        <end position="313"/>
    </location>
</feature>
<feature type="transmembrane region" description="Helical" evidence="2">
    <location>
        <begin position="642"/>
        <end position="661"/>
    </location>
</feature>
<gene>
    <name evidence="3" type="ORF">GALMADRAFT_232296</name>
</gene>
<dbReference type="Proteomes" id="UP000027222">
    <property type="component" value="Unassembled WGS sequence"/>
</dbReference>
<evidence type="ECO:0000313" key="3">
    <source>
        <dbReference type="EMBL" id="KDR66891.1"/>
    </source>
</evidence>
<evidence type="ECO:0000256" key="2">
    <source>
        <dbReference type="SAM" id="Phobius"/>
    </source>
</evidence>
<feature type="transmembrane region" description="Helical" evidence="2">
    <location>
        <begin position="681"/>
        <end position="701"/>
    </location>
</feature>
<feature type="compositionally biased region" description="Acidic residues" evidence="1">
    <location>
        <begin position="289"/>
        <end position="299"/>
    </location>
</feature>
<evidence type="ECO:0000256" key="1">
    <source>
        <dbReference type="SAM" id="MobiDB-lite"/>
    </source>
</evidence>